<proteinExistence type="inferred from homology"/>
<dbReference type="SUPFAM" id="SSF55347">
    <property type="entry name" value="Glyceraldehyde-3-phosphate dehydrogenase-like, C-terminal domain"/>
    <property type="match status" value="1"/>
</dbReference>
<dbReference type="InterPro" id="IPR055170">
    <property type="entry name" value="GFO_IDH_MocA-like_dom"/>
</dbReference>
<sequence>MAAILGALRRNWLIFRPPVAPKQDDALKFGILGAARITQMALLVPARSHPEVIIYAVAARDKARAVAYAKTHGIPQVRDSYQAILDDPAIDVVYIPTPNGLHFEWALKALAAGKHVLLEKPSTSNAEEAQLLFRSPLLLSPEQGGQPAAAPVLMEAFHSFFVPAWRLFMAEVDRPSLVHVHARALIPSFIARDDDIRFDYGLSGGALMDVGTYTVKAVRTVLGVEPEACVEADLQRMPPPLERCDGNFRAQFRFPGDVIGEVEGGLRGPNFSLSWPVLTVRHRAVPVTGADVEEGTDVKRTRKVVFVNFMLAPIYHRVDIEDEFVITKEGTEEVVRKFVKRETKKAYTFREMGEDHPGEIYWMTYRHELEQFVNRIRGREGTGVFVSHEDSIGQMRALDMVYEKSGLGLRPTSEYRP</sequence>
<dbReference type="Pfam" id="PF22725">
    <property type="entry name" value="GFO_IDH_MocA_C3"/>
    <property type="match status" value="1"/>
</dbReference>
<evidence type="ECO:0000256" key="2">
    <source>
        <dbReference type="ARBA" id="ARBA00023002"/>
    </source>
</evidence>
<dbReference type="Proteomes" id="UP001583177">
    <property type="component" value="Unassembled WGS sequence"/>
</dbReference>
<evidence type="ECO:0000256" key="4">
    <source>
        <dbReference type="ARBA" id="ARBA00042988"/>
    </source>
</evidence>
<feature type="domain" description="GFO/IDH/MocA-like oxidoreductase" evidence="7">
    <location>
        <begin position="178"/>
        <end position="265"/>
    </location>
</feature>
<dbReference type="SUPFAM" id="SSF51735">
    <property type="entry name" value="NAD(P)-binding Rossmann-fold domains"/>
    <property type="match status" value="1"/>
</dbReference>
<protein>
    <recommendedName>
        <fullName evidence="3">D-xylose 1-dehydrogenase (NADP(+), D-xylono-1,5-lactone-forming)</fullName>
        <ecNumber evidence="3">1.1.1.179</ecNumber>
    </recommendedName>
    <alternativeName>
        <fullName evidence="4">D-xylose-NADP dehydrogenase</fullName>
    </alternativeName>
</protein>
<evidence type="ECO:0000256" key="5">
    <source>
        <dbReference type="ARBA" id="ARBA00049233"/>
    </source>
</evidence>
<reference evidence="8 9" key="1">
    <citation type="journal article" date="2024" name="IMA Fungus">
        <title>IMA Genome - F19 : A genome assembly and annotation guide to empower mycologists, including annotated draft genome sequences of Ceratocystis pirilliformis, Diaporthe australafricana, Fusarium ophioides, Paecilomyces lecythidis, and Sporothrix stenoceras.</title>
        <authorList>
            <person name="Aylward J."/>
            <person name="Wilson A.M."/>
            <person name="Visagie C.M."/>
            <person name="Spraker J."/>
            <person name="Barnes I."/>
            <person name="Buitendag C."/>
            <person name="Ceriani C."/>
            <person name="Del Mar Angel L."/>
            <person name="du Plessis D."/>
            <person name="Fuchs T."/>
            <person name="Gasser K."/>
            <person name="Kramer D."/>
            <person name="Li W."/>
            <person name="Munsamy K."/>
            <person name="Piso A."/>
            <person name="Price J.L."/>
            <person name="Sonnekus B."/>
            <person name="Thomas C."/>
            <person name="van der Nest A."/>
            <person name="van Dijk A."/>
            <person name="van Heerden A."/>
            <person name="van Vuuren N."/>
            <person name="Yilmaz N."/>
            <person name="Duong T.A."/>
            <person name="van der Merwe N.A."/>
            <person name="Wingfield M.J."/>
            <person name="Wingfield B.D."/>
        </authorList>
    </citation>
    <scope>NUCLEOTIDE SEQUENCE [LARGE SCALE GENOMIC DNA]</scope>
    <source>
        <strain evidence="8 9">CMW 18300</strain>
    </source>
</reference>
<dbReference type="InterPro" id="IPR000683">
    <property type="entry name" value="Gfo/Idh/MocA-like_OxRdtase_N"/>
</dbReference>
<dbReference type="PANTHER" id="PTHR22604">
    <property type="entry name" value="OXIDOREDUCTASES"/>
    <property type="match status" value="1"/>
</dbReference>
<dbReference type="Gene3D" id="3.40.50.720">
    <property type="entry name" value="NAD(P)-binding Rossmann-like Domain"/>
    <property type="match status" value="1"/>
</dbReference>
<keyword evidence="2" id="KW-0560">Oxidoreductase</keyword>
<comment type="catalytic activity">
    <reaction evidence="5">
        <text>D-xylose + NADP(+) = D-xylono-1,5-lactone + NADPH + H(+)</text>
        <dbReference type="Rhea" id="RHEA:22000"/>
        <dbReference type="ChEBI" id="CHEBI:15378"/>
        <dbReference type="ChEBI" id="CHEBI:15867"/>
        <dbReference type="ChEBI" id="CHEBI:53455"/>
        <dbReference type="ChEBI" id="CHEBI:57783"/>
        <dbReference type="ChEBI" id="CHEBI:58349"/>
        <dbReference type="EC" id="1.1.1.179"/>
    </reaction>
</comment>
<gene>
    <name evidence="8" type="ORF">Daus18300_007618</name>
</gene>
<evidence type="ECO:0000259" key="7">
    <source>
        <dbReference type="Pfam" id="PF22725"/>
    </source>
</evidence>
<comment type="caution">
    <text evidence="8">The sequence shown here is derived from an EMBL/GenBank/DDBJ whole genome shotgun (WGS) entry which is preliminary data.</text>
</comment>
<evidence type="ECO:0000256" key="1">
    <source>
        <dbReference type="ARBA" id="ARBA00010928"/>
    </source>
</evidence>
<evidence type="ECO:0000256" key="3">
    <source>
        <dbReference type="ARBA" id="ARBA00038984"/>
    </source>
</evidence>
<dbReference type="Gene3D" id="3.30.360.10">
    <property type="entry name" value="Dihydrodipicolinate Reductase, domain 2"/>
    <property type="match status" value="1"/>
</dbReference>
<dbReference type="Pfam" id="PF01408">
    <property type="entry name" value="GFO_IDH_MocA"/>
    <property type="match status" value="1"/>
</dbReference>
<accession>A0ABR3WLS6</accession>
<keyword evidence="9" id="KW-1185">Reference proteome</keyword>
<dbReference type="PANTHER" id="PTHR22604:SF105">
    <property type="entry name" value="TRANS-1,2-DIHYDROBENZENE-1,2-DIOL DEHYDROGENASE"/>
    <property type="match status" value="1"/>
</dbReference>
<comment type="similarity">
    <text evidence="1">Belongs to the Gfo/Idh/MocA family.</text>
</comment>
<dbReference type="InterPro" id="IPR036291">
    <property type="entry name" value="NAD(P)-bd_dom_sf"/>
</dbReference>
<feature type="domain" description="Gfo/Idh/MocA-like oxidoreductase N-terminal" evidence="6">
    <location>
        <begin position="27"/>
        <end position="132"/>
    </location>
</feature>
<dbReference type="InterPro" id="IPR050984">
    <property type="entry name" value="Gfo/Idh/MocA_domain"/>
</dbReference>
<evidence type="ECO:0000313" key="9">
    <source>
        <dbReference type="Proteomes" id="UP001583177"/>
    </source>
</evidence>
<organism evidence="8 9">
    <name type="scientific">Diaporthe australafricana</name>
    <dbReference type="NCBI Taxonomy" id="127596"/>
    <lineage>
        <taxon>Eukaryota</taxon>
        <taxon>Fungi</taxon>
        <taxon>Dikarya</taxon>
        <taxon>Ascomycota</taxon>
        <taxon>Pezizomycotina</taxon>
        <taxon>Sordariomycetes</taxon>
        <taxon>Sordariomycetidae</taxon>
        <taxon>Diaporthales</taxon>
        <taxon>Diaporthaceae</taxon>
        <taxon>Diaporthe</taxon>
    </lineage>
</organism>
<name>A0ABR3WLS6_9PEZI</name>
<evidence type="ECO:0000313" key="8">
    <source>
        <dbReference type="EMBL" id="KAL1864601.1"/>
    </source>
</evidence>
<dbReference type="EMBL" id="JAWRVE010000067">
    <property type="protein sequence ID" value="KAL1864601.1"/>
    <property type="molecule type" value="Genomic_DNA"/>
</dbReference>
<dbReference type="EC" id="1.1.1.179" evidence="3"/>
<evidence type="ECO:0000259" key="6">
    <source>
        <dbReference type="Pfam" id="PF01408"/>
    </source>
</evidence>